<evidence type="ECO:0000256" key="1">
    <source>
        <dbReference type="SAM" id="Phobius"/>
    </source>
</evidence>
<protein>
    <submittedName>
        <fullName evidence="3">Uncharacterized protein LOC108566416 isoform X1</fullName>
    </submittedName>
</protein>
<accession>A0ABM1N4L2</accession>
<evidence type="ECO:0000313" key="2">
    <source>
        <dbReference type="Proteomes" id="UP000695000"/>
    </source>
</evidence>
<sequence>MRGSTAGLEPDTMKGESATHYAFLSFLDSVFSAAVVTPAVVAFWRSVWELMGLYVYPNNSLYSAITSTIIGVLGHLMFALSQHAFEYFHPDKNRMVYYLVSRVYTVCFAFVCVNGWRGPWSLLDIYTQPNLTSVVVPTALGVVALASIRALRNVSAPPCAIVTDYVKGYFEVVTMFRVPMVQRTSLYILDCLFSVLIVGTLVVFVWRGAWVLIDIYLFPEMADWSAWASLVLGYMSVAVAFLMQPAMRWLCDRINGAARLFAADVFLLFSLFGTLNVWRGIWNLLNIYFLPDNLELSCWITHWVSLILLILLGCSNSLLVRGVYIDAEEPAGKCVVFPCYYLRLIFQQAREKKNGSSSTVQLESMSKRKQEIDAKYADGNDVKQISINMESNHI</sequence>
<feature type="transmembrane region" description="Helical" evidence="1">
    <location>
        <begin position="299"/>
        <end position="320"/>
    </location>
</feature>
<name>A0ABM1N4L2_NICVS</name>
<dbReference type="Proteomes" id="UP000695000">
    <property type="component" value="Unplaced"/>
</dbReference>
<keyword evidence="1" id="KW-0812">Transmembrane</keyword>
<organism evidence="2 3">
    <name type="scientific">Nicrophorus vespilloides</name>
    <name type="common">Boreal carrion beetle</name>
    <dbReference type="NCBI Taxonomy" id="110193"/>
    <lineage>
        <taxon>Eukaryota</taxon>
        <taxon>Metazoa</taxon>
        <taxon>Ecdysozoa</taxon>
        <taxon>Arthropoda</taxon>
        <taxon>Hexapoda</taxon>
        <taxon>Insecta</taxon>
        <taxon>Pterygota</taxon>
        <taxon>Neoptera</taxon>
        <taxon>Endopterygota</taxon>
        <taxon>Coleoptera</taxon>
        <taxon>Polyphaga</taxon>
        <taxon>Staphyliniformia</taxon>
        <taxon>Silphidae</taxon>
        <taxon>Nicrophorinae</taxon>
        <taxon>Nicrophorus</taxon>
    </lineage>
</organism>
<dbReference type="RefSeq" id="XP_017781762.1">
    <property type="nucleotide sequence ID" value="XM_017926273.1"/>
</dbReference>
<evidence type="ECO:0000313" key="3">
    <source>
        <dbReference type="RefSeq" id="XP_017781762.1"/>
    </source>
</evidence>
<feature type="transmembrane region" description="Helical" evidence="1">
    <location>
        <begin position="226"/>
        <end position="244"/>
    </location>
</feature>
<dbReference type="PANTHER" id="PTHR35270">
    <property type="entry name" value="FUSELESS, ISOFORM A"/>
    <property type="match status" value="1"/>
</dbReference>
<gene>
    <name evidence="3" type="primary">LOC108566416</name>
</gene>
<dbReference type="InterPro" id="IPR032751">
    <property type="entry name" value="Fuseless"/>
</dbReference>
<feature type="transmembrane region" description="Helical" evidence="1">
    <location>
        <begin position="96"/>
        <end position="116"/>
    </location>
</feature>
<dbReference type="Pfam" id="PF15993">
    <property type="entry name" value="Fuseless"/>
    <property type="match status" value="1"/>
</dbReference>
<feature type="transmembrane region" description="Helical" evidence="1">
    <location>
        <begin position="128"/>
        <end position="148"/>
    </location>
</feature>
<reference evidence="3" key="1">
    <citation type="submission" date="2025-08" db="UniProtKB">
        <authorList>
            <consortium name="RefSeq"/>
        </authorList>
    </citation>
    <scope>IDENTIFICATION</scope>
    <source>
        <tissue evidence="3">Whole Larva</tissue>
    </source>
</reference>
<dbReference type="GeneID" id="108566416"/>
<feature type="transmembrane region" description="Helical" evidence="1">
    <location>
        <begin position="256"/>
        <end position="279"/>
    </location>
</feature>
<keyword evidence="1" id="KW-0472">Membrane</keyword>
<feature type="transmembrane region" description="Helical" evidence="1">
    <location>
        <begin position="186"/>
        <end position="206"/>
    </location>
</feature>
<feature type="transmembrane region" description="Helical" evidence="1">
    <location>
        <begin position="21"/>
        <end position="44"/>
    </location>
</feature>
<dbReference type="PANTHER" id="PTHR35270:SF2">
    <property type="entry name" value="FUSELESS, ISOFORM A"/>
    <property type="match status" value="1"/>
</dbReference>
<keyword evidence="1" id="KW-1133">Transmembrane helix</keyword>
<proteinExistence type="predicted"/>
<keyword evidence="2" id="KW-1185">Reference proteome</keyword>
<feature type="transmembrane region" description="Helical" evidence="1">
    <location>
        <begin position="64"/>
        <end position="84"/>
    </location>
</feature>